<dbReference type="PANTHER" id="PTHR33116:SF84">
    <property type="entry name" value="RNA-DIRECTED DNA POLYMERASE"/>
    <property type="match status" value="1"/>
</dbReference>
<dbReference type="AlphaFoldDB" id="A0A6J0NTR2"/>
<dbReference type="Proteomes" id="UP000504610">
    <property type="component" value="Chromosome 5"/>
</dbReference>
<dbReference type="PANTHER" id="PTHR33116">
    <property type="entry name" value="REVERSE TRANSCRIPTASE ZINC-BINDING DOMAIN-CONTAINING PROTEIN-RELATED-RELATED"/>
    <property type="match status" value="1"/>
</dbReference>
<organism evidence="2 3">
    <name type="scientific">Raphanus sativus</name>
    <name type="common">Radish</name>
    <name type="synonym">Raphanus raphanistrum var. sativus</name>
    <dbReference type="NCBI Taxonomy" id="3726"/>
    <lineage>
        <taxon>Eukaryota</taxon>
        <taxon>Viridiplantae</taxon>
        <taxon>Streptophyta</taxon>
        <taxon>Embryophyta</taxon>
        <taxon>Tracheophyta</taxon>
        <taxon>Spermatophyta</taxon>
        <taxon>Magnoliopsida</taxon>
        <taxon>eudicotyledons</taxon>
        <taxon>Gunneridae</taxon>
        <taxon>Pentapetalae</taxon>
        <taxon>rosids</taxon>
        <taxon>malvids</taxon>
        <taxon>Brassicales</taxon>
        <taxon>Brassicaceae</taxon>
        <taxon>Brassiceae</taxon>
        <taxon>Raphanus</taxon>
    </lineage>
</organism>
<accession>A0A6J0NTR2</accession>
<feature type="domain" description="Reverse transcriptase zinc-binding" evidence="1">
    <location>
        <begin position="92"/>
        <end position="176"/>
    </location>
</feature>
<dbReference type="Pfam" id="PF13966">
    <property type="entry name" value="zf-RVT"/>
    <property type="match status" value="1"/>
</dbReference>
<dbReference type="GeneID" id="108858402"/>
<reference evidence="3" key="2">
    <citation type="submission" date="2025-08" db="UniProtKB">
        <authorList>
            <consortium name="RefSeq"/>
        </authorList>
    </citation>
    <scope>IDENTIFICATION</scope>
    <source>
        <tissue evidence="3">Leaf</tissue>
    </source>
</reference>
<dbReference type="KEGG" id="rsz:108858402"/>
<gene>
    <name evidence="3" type="primary">LOC108858402</name>
</gene>
<keyword evidence="2" id="KW-1185">Reference proteome</keyword>
<name>A0A6J0NTR2_RAPSA</name>
<sequence length="275" mass="32256">MEIENGELCYFWSSNWTPFGKISTFLHDQAPTLIGIPRDSTVDELWEIDHWVLPAARSDKQVQLYSFLTSLTLSNQSDSMIWAPSGNNETTYCTRRIYNLIREQGAEVTWSKEVWFSRGIPKYSFLTWLMVLNRCPTKDRLLQWGLQTDGTCSLSNMQLESRDHLFFYCAYSWEIWFVLASRCSIPPLRSWEATIAQLQHFAGRKAHRYLLLLVWQATIYHSWQERNNRIHRSSFKSAASIIFELDKVIRQRIASIRQLDIAIGSEMFSLWFSTS</sequence>
<protein>
    <submittedName>
        <fullName evidence="3">Uncharacterized protein LOC108858402</fullName>
    </submittedName>
</protein>
<proteinExistence type="predicted"/>
<dbReference type="OrthoDB" id="1022088at2759"/>
<evidence type="ECO:0000313" key="2">
    <source>
        <dbReference type="Proteomes" id="UP000504610"/>
    </source>
</evidence>
<dbReference type="RefSeq" id="XP_018487835.1">
    <property type="nucleotide sequence ID" value="XM_018632333.1"/>
</dbReference>
<evidence type="ECO:0000313" key="3">
    <source>
        <dbReference type="RefSeq" id="XP_018487835.1"/>
    </source>
</evidence>
<dbReference type="InterPro" id="IPR026960">
    <property type="entry name" value="RVT-Znf"/>
</dbReference>
<reference evidence="2" key="1">
    <citation type="journal article" date="2019" name="Database">
        <title>The radish genome database (RadishGD): an integrated information resource for radish genomics.</title>
        <authorList>
            <person name="Yu H.J."/>
            <person name="Baek S."/>
            <person name="Lee Y.J."/>
            <person name="Cho A."/>
            <person name="Mun J.H."/>
        </authorList>
    </citation>
    <scope>NUCLEOTIDE SEQUENCE [LARGE SCALE GENOMIC DNA]</scope>
    <source>
        <strain evidence="2">cv. WK10039</strain>
    </source>
</reference>
<evidence type="ECO:0000259" key="1">
    <source>
        <dbReference type="Pfam" id="PF13966"/>
    </source>
</evidence>